<sequence>MSLKATEISSKTFNDLLSSYPNHVPSKLHDLEAFRNTELPTTLNSRTGKDLYLRKPELTRLPLTIGSKHGTFRPTLLSLVSSNDDSAIESATASAYAAHTASPDAYKHSNAVTSLRGVGIATGSLVLSVLDPEGVPFFGDEVFRWVMWDEPHTGPSSQSGWARKIGYTAKEYKRFAEMVKDVVERLGVGAGDVERVGYVLGKEKRDLAGDGGDVERETEEGEKETVKKGVKRKVGEEKASQSEVPKNKKKTKVESGKSQAVETTRSTRSSSRRKT</sequence>
<evidence type="ECO:0000256" key="1">
    <source>
        <dbReference type="SAM" id="MobiDB-lite"/>
    </source>
</evidence>
<dbReference type="PANTHER" id="PTHR21521">
    <property type="entry name" value="AMUN, ISOFORM A"/>
    <property type="match status" value="1"/>
</dbReference>
<protein>
    <submittedName>
        <fullName evidence="2">Uncharacterized protein</fullName>
    </submittedName>
</protein>
<accession>A0A6A6U026</accession>
<dbReference type="AlphaFoldDB" id="A0A6A6U026"/>
<dbReference type="OrthoDB" id="8249012at2759"/>
<dbReference type="PANTHER" id="PTHR21521:SF0">
    <property type="entry name" value="AMUN, ISOFORM A"/>
    <property type="match status" value="1"/>
</dbReference>
<dbReference type="Proteomes" id="UP000799302">
    <property type="component" value="Unassembled WGS sequence"/>
</dbReference>
<proteinExistence type="predicted"/>
<name>A0A6A6U026_9PEZI</name>
<keyword evidence="3" id="KW-1185">Reference proteome</keyword>
<gene>
    <name evidence="2" type="ORF">BT63DRAFT_483712</name>
</gene>
<evidence type="ECO:0000313" key="2">
    <source>
        <dbReference type="EMBL" id="KAF2664274.1"/>
    </source>
</evidence>
<feature type="region of interest" description="Disordered" evidence="1">
    <location>
        <begin position="206"/>
        <end position="275"/>
    </location>
</feature>
<feature type="compositionally biased region" description="Basic and acidic residues" evidence="1">
    <location>
        <begin position="223"/>
        <end position="240"/>
    </location>
</feature>
<evidence type="ECO:0000313" key="3">
    <source>
        <dbReference type="Proteomes" id="UP000799302"/>
    </source>
</evidence>
<dbReference type="EMBL" id="MU004243">
    <property type="protein sequence ID" value="KAF2664274.1"/>
    <property type="molecule type" value="Genomic_DNA"/>
</dbReference>
<organism evidence="2 3">
    <name type="scientific">Microthyrium microscopicum</name>
    <dbReference type="NCBI Taxonomy" id="703497"/>
    <lineage>
        <taxon>Eukaryota</taxon>
        <taxon>Fungi</taxon>
        <taxon>Dikarya</taxon>
        <taxon>Ascomycota</taxon>
        <taxon>Pezizomycotina</taxon>
        <taxon>Dothideomycetes</taxon>
        <taxon>Dothideomycetes incertae sedis</taxon>
        <taxon>Microthyriales</taxon>
        <taxon>Microthyriaceae</taxon>
        <taxon>Microthyrium</taxon>
    </lineage>
</organism>
<reference evidence="2" key="1">
    <citation type="journal article" date="2020" name="Stud. Mycol.">
        <title>101 Dothideomycetes genomes: a test case for predicting lifestyles and emergence of pathogens.</title>
        <authorList>
            <person name="Haridas S."/>
            <person name="Albert R."/>
            <person name="Binder M."/>
            <person name="Bloem J."/>
            <person name="Labutti K."/>
            <person name="Salamov A."/>
            <person name="Andreopoulos B."/>
            <person name="Baker S."/>
            <person name="Barry K."/>
            <person name="Bills G."/>
            <person name="Bluhm B."/>
            <person name="Cannon C."/>
            <person name="Castanera R."/>
            <person name="Culley D."/>
            <person name="Daum C."/>
            <person name="Ezra D."/>
            <person name="Gonzalez J."/>
            <person name="Henrissat B."/>
            <person name="Kuo A."/>
            <person name="Liang C."/>
            <person name="Lipzen A."/>
            <person name="Lutzoni F."/>
            <person name="Magnuson J."/>
            <person name="Mondo S."/>
            <person name="Nolan M."/>
            <person name="Ohm R."/>
            <person name="Pangilinan J."/>
            <person name="Park H.-J."/>
            <person name="Ramirez L."/>
            <person name="Alfaro M."/>
            <person name="Sun H."/>
            <person name="Tritt A."/>
            <person name="Yoshinaga Y."/>
            <person name="Zwiers L.-H."/>
            <person name="Turgeon B."/>
            <person name="Goodwin S."/>
            <person name="Spatafora J."/>
            <person name="Crous P."/>
            <person name="Grigoriev I."/>
        </authorList>
    </citation>
    <scope>NUCLEOTIDE SEQUENCE</scope>
    <source>
        <strain evidence="2">CBS 115976</strain>
    </source>
</reference>